<dbReference type="Proteomes" id="UP000478052">
    <property type="component" value="Unassembled WGS sequence"/>
</dbReference>
<dbReference type="EMBL" id="VUJU01004045">
    <property type="protein sequence ID" value="KAF0755719.1"/>
    <property type="molecule type" value="Genomic_DNA"/>
</dbReference>
<reference evidence="1 2" key="1">
    <citation type="submission" date="2019-08" db="EMBL/GenBank/DDBJ databases">
        <title>Whole genome of Aphis craccivora.</title>
        <authorList>
            <person name="Voronova N.V."/>
            <person name="Shulinski R.S."/>
            <person name="Bandarenka Y.V."/>
            <person name="Zhorov D.G."/>
            <person name="Warner D."/>
        </authorList>
    </citation>
    <scope>NUCLEOTIDE SEQUENCE [LARGE SCALE GENOMIC DNA]</scope>
    <source>
        <strain evidence="1">180601</strain>
        <tissue evidence="1">Whole Body</tissue>
    </source>
</reference>
<comment type="caution">
    <text evidence="1">The sequence shown here is derived from an EMBL/GenBank/DDBJ whole genome shotgun (WGS) entry which is preliminary data.</text>
</comment>
<accession>A0A6G0YHA9</accession>
<name>A0A6G0YHA9_APHCR</name>
<keyword evidence="2" id="KW-1185">Reference proteome</keyword>
<protein>
    <submittedName>
        <fullName evidence="1">Uncharacterized protein</fullName>
    </submittedName>
</protein>
<evidence type="ECO:0000313" key="1">
    <source>
        <dbReference type="EMBL" id="KAF0755719.1"/>
    </source>
</evidence>
<gene>
    <name evidence="1" type="ORF">FWK35_00005325</name>
</gene>
<dbReference type="AlphaFoldDB" id="A0A6G0YHA9"/>
<proteinExistence type="predicted"/>
<sequence>MQFDLSNTQHKFDGGVPSFELKEVNQYELLNKMTSFIQGIRVHEKNTAPFSKRSIHEIFDVIENEYTSILNQDVIENLFSFQKGMTGSASNNITALDFKYRQFTLEKHSDYVFTENTNFQGDMKKSLLKKITV</sequence>
<evidence type="ECO:0000313" key="2">
    <source>
        <dbReference type="Proteomes" id="UP000478052"/>
    </source>
</evidence>
<organism evidence="1 2">
    <name type="scientific">Aphis craccivora</name>
    <name type="common">Cowpea aphid</name>
    <dbReference type="NCBI Taxonomy" id="307492"/>
    <lineage>
        <taxon>Eukaryota</taxon>
        <taxon>Metazoa</taxon>
        <taxon>Ecdysozoa</taxon>
        <taxon>Arthropoda</taxon>
        <taxon>Hexapoda</taxon>
        <taxon>Insecta</taxon>
        <taxon>Pterygota</taxon>
        <taxon>Neoptera</taxon>
        <taxon>Paraneoptera</taxon>
        <taxon>Hemiptera</taxon>
        <taxon>Sternorrhyncha</taxon>
        <taxon>Aphidomorpha</taxon>
        <taxon>Aphidoidea</taxon>
        <taxon>Aphididae</taxon>
        <taxon>Aphidini</taxon>
        <taxon>Aphis</taxon>
        <taxon>Aphis</taxon>
    </lineage>
</organism>